<reference evidence="1 2" key="1">
    <citation type="submission" date="2018-10" db="EMBL/GenBank/DDBJ databases">
        <title>Parasedimentitalea marina sp. nov., a psychrophilic bacterium isolated from deep seawater of the New Britain Trench.</title>
        <authorList>
            <person name="Cao J."/>
        </authorList>
    </citation>
    <scope>NUCLEOTIDE SEQUENCE [LARGE SCALE GENOMIC DNA]</scope>
    <source>
        <strain evidence="1 2">W43</strain>
    </source>
</reference>
<proteinExistence type="predicted"/>
<dbReference type="Proteomes" id="UP000283063">
    <property type="component" value="Chromosome"/>
</dbReference>
<keyword evidence="2" id="KW-1185">Reference proteome</keyword>
<dbReference type="AlphaFoldDB" id="A0A3T0N661"/>
<evidence type="ECO:0000313" key="2">
    <source>
        <dbReference type="Proteomes" id="UP000283063"/>
    </source>
</evidence>
<gene>
    <name evidence="1" type="ORF">EBB79_17680</name>
</gene>
<evidence type="ECO:0000313" key="1">
    <source>
        <dbReference type="EMBL" id="AZV79520.1"/>
    </source>
</evidence>
<protein>
    <submittedName>
        <fullName evidence="1">Uncharacterized protein</fullName>
    </submittedName>
</protein>
<accession>A0A3T0N661</accession>
<name>A0A3T0N661_9RHOB</name>
<sequence length="62" mass="7186">MIKAGASPRLAKRPIHPRDIFGQMKSGSIWRYLIIGRKMTIWGLHVSKFPPRVPKNHHWTAL</sequence>
<organism evidence="1 2">
    <name type="scientific">Parasedimentitalea marina</name>
    <dbReference type="NCBI Taxonomy" id="2483033"/>
    <lineage>
        <taxon>Bacteria</taxon>
        <taxon>Pseudomonadati</taxon>
        <taxon>Pseudomonadota</taxon>
        <taxon>Alphaproteobacteria</taxon>
        <taxon>Rhodobacterales</taxon>
        <taxon>Paracoccaceae</taxon>
        <taxon>Parasedimentitalea</taxon>
    </lineage>
</organism>
<dbReference type="EMBL" id="CP033219">
    <property type="protein sequence ID" value="AZV79520.1"/>
    <property type="molecule type" value="Genomic_DNA"/>
</dbReference>
<dbReference type="KEGG" id="sedi:EBB79_17680"/>